<sequence length="457" mass="45939">MRALGATTLAGGLLLAGAPVASADYVRDAQWANQEFDLAKVWSVSRGDGVKVALIDSGVDGSHPDLTGQIVDSYDPSGKGLATHPTNDHGTNMASMIAGHGHGSGNSEGVVGLAPGVKLLSIYKGTATGNSAEAEDIRWAVDHGAKVINMSIGGSSEGAGTDEAVAYAAAHDVLIVAAAGNSGITPVEYPAKVPGILAVGATDKNRTIWSQSNYGPEVLLSAPGVRVAGAGTCDGGQYCIGDGTSGATAYVTAAAALVRAKFPKLTAGQVANRLVKSAYVPPSLQGAELPDPHYGFGIIQPYEALTQDIPDGPAQGPLAKPAGANGAGDGGQASDVSSPGATGPGLAGPQTVEPATHSKASTIIFAAGGGVVLLLVVIAVIVAVSRRRKSGQTQAGQVQYGVGVQQYGTPPAWSQQAQPPYPNQPQSPYGNPVPPPGHPSQQPYQGNPYGQGGSEQR</sequence>
<comment type="similarity">
    <text evidence="1 5">Belongs to the peptidase S8 family.</text>
</comment>
<keyword evidence="4 5" id="KW-0720">Serine protease</keyword>
<evidence type="ECO:0000256" key="1">
    <source>
        <dbReference type="ARBA" id="ARBA00011073"/>
    </source>
</evidence>
<evidence type="ECO:0000256" key="5">
    <source>
        <dbReference type="PROSITE-ProRule" id="PRU01240"/>
    </source>
</evidence>
<keyword evidence="7" id="KW-0472">Membrane</keyword>
<evidence type="ECO:0000256" key="2">
    <source>
        <dbReference type="ARBA" id="ARBA00022670"/>
    </source>
</evidence>
<evidence type="ECO:0000256" key="8">
    <source>
        <dbReference type="SAM" id="SignalP"/>
    </source>
</evidence>
<feature type="active site" description="Charge relay system" evidence="5">
    <location>
        <position position="89"/>
    </location>
</feature>
<feature type="signal peptide" evidence="8">
    <location>
        <begin position="1"/>
        <end position="23"/>
    </location>
</feature>
<dbReference type="PRINTS" id="PR00723">
    <property type="entry name" value="SUBTILISIN"/>
</dbReference>
<feature type="chain" id="PRO_5045232707" description="Peptidase S8/S53 domain-containing protein" evidence="8">
    <location>
        <begin position="24"/>
        <end position="457"/>
    </location>
</feature>
<keyword evidence="3 5" id="KW-0378">Hydrolase</keyword>
<dbReference type="PANTHER" id="PTHR43806">
    <property type="entry name" value="PEPTIDASE S8"/>
    <property type="match status" value="1"/>
</dbReference>
<dbReference type="PROSITE" id="PS00136">
    <property type="entry name" value="SUBTILASE_ASP"/>
    <property type="match status" value="1"/>
</dbReference>
<gene>
    <name evidence="10" type="ORF">GCM10010430_24460</name>
</gene>
<proteinExistence type="inferred from homology"/>
<evidence type="ECO:0000313" key="10">
    <source>
        <dbReference type="EMBL" id="GAA2241982.1"/>
    </source>
</evidence>
<feature type="active site" description="Charge relay system" evidence="5">
    <location>
        <position position="245"/>
    </location>
</feature>
<dbReference type="SUPFAM" id="SSF52743">
    <property type="entry name" value="Subtilisin-like"/>
    <property type="match status" value="1"/>
</dbReference>
<evidence type="ECO:0000256" key="6">
    <source>
        <dbReference type="SAM" id="MobiDB-lite"/>
    </source>
</evidence>
<accession>A0ABN3DV14</accession>
<feature type="region of interest" description="Disordered" evidence="6">
    <location>
        <begin position="409"/>
        <end position="457"/>
    </location>
</feature>
<reference evidence="10 11" key="1">
    <citation type="journal article" date="2019" name="Int. J. Syst. Evol. Microbiol.">
        <title>The Global Catalogue of Microorganisms (GCM) 10K type strain sequencing project: providing services to taxonomists for standard genome sequencing and annotation.</title>
        <authorList>
            <consortium name="The Broad Institute Genomics Platform"/>
            <consortium name="The Broad Institute Genome Sequencing Center for Infectious Disease"/>
            <person name="Wu L."/>
            <person name="Ma J."/>
        </authorList>
    </citation>
    <scope>NUCLEOTIDE SEQUENCE [LARGE SCALE GENOMIC DNA]</scope>
    <source>
        <strain evidence="10 11">JCM 7356</strain>
    </source>
</reference>
<evidence type="ECO:0000256" key="3">
    <source>
        <dbReference type="ARBA" id="ARBA00022801"/>
    </source>
</evidence>
<keyword evidence="8" id="KW-0732">Signal</keyword>
<evidence type="ECO:0000259" key="9">
    <source>
        <dbReference type="Pfam" id="PF00082"/>
    </source>
</evidence>
<feature type="compositionally biased region" description="Low complexity" evidence="6">
    <location>
        <begin position="409"/>
        <end position="418"/>
    </location>
</feature>
<organism evidence="10 11">
    <name type="scientific">Kitasatospora cystarginea</name>
    <dbReference type="NCBI Taxonomy" id="58350"/>
    <lineage>
        <taxon>Bacteria</taxon>
        <taxon>Bacillati</taxon>
        <taxon>Actinomycetota</taxon>
        <taxon>Actinomycetes</taxon>
        <taxon>Kitasatosporales</taxon>
        <taxon>Streptomycetaceae</taxon>
        <taxon>Kitasatospora</taxon>
    </lineage>
</organism>
<dbReference type="InterPro" id="IPR000209">
    <property type="entry name" value="Peptidase_S8/S53_dom"/>
</dbReference>
<dbReference type="InterPro" id="IPR023827">
    <property type="entry name" value="Peptidase_S8_Asp-AS"/>
</dbReference>
<dbReference type="PANTHER" id="PTHR43806:SF11">
    <property type="entry name" value="CEREVISIN-RELATED"/>
    <property type="match status" value="1"/>
</dbReference>
<protein>
    <recommendedName>
        <fullName evidence="9">Peptidase S8/S53 domain-containing protein</fullName>
    </recommendedName>
</protein>
<keyword evidence="11" id="KW-1185">Reference proteome</keyword>
<evidence type="ECO:0000256" key="7">
    <source>
        <dbReference type="SAM" id="Phobius"/>
    </source>
</evidence>
<dbReference type="RefSeq" id="WP_344636330.1">
    <property type="nucleotide sequence ID" value="NZ_BAAATR010000008.1"/>
</dbReference>
<feature type="transmembrane region" description="Helical" evidence="7">
    <location>
        <begin position="363"/>
        <end position="384"/>
    </location>
</feature>
<dbReference type="Gene3D" id="3.40.50.200">
    <property type="entry name" value="Peptidase S8/S53 domain"/>
    <property type="match status" value="1"/>
</dbReference>
<feature type="domain" description="Peptidase S8/S53" evidence="9">
    <location>
        <begin position="47"/>
        <end position="297"/>
    </location>
</feature>
<feature type="compositionally biased region" description="Low complexity" evidence="6">
    <location>
        <begin position="439"/>
        <end position="448"/>
    </location>
</feature>
<dbReference type="InterPro" id="IPR036852">
    <property type="entry name" value="Peptidase_S8/S53_dom_sf"/>
</dbReference>
<dbReference type="InterPro" id="IPR015500">
    <property type="entry name" value="Peptidase_S8_subtilisin-rel"/>
</dbReference>
<name>A0ABN3DV14_9ACTN</name>
<dbReference type="Proteomes" id="UP001500305">
    <property type="component" value="Unassembled WGS sequence"/>
</dbReference>
<evidence type="ECO:0000313" key="11">
    <source>
        <dbReference type="Proteomes" id="UP001500305"/>
    </source>
</evidence>
<feature type="region of interest" description="Disordered" evidence="6">
    <location>
        <begin position="309"/>
        <end position="354"/>
    </location>
</feature>
<feature type="active site" description="Charge relay system" evidence="5">
    <location>
        <position position="56"/>
    </location>
</feature>
<dbReference type="Pfam" id="PF00082">
    <property type="entry name" value="Peptidase_S8"/>
    <property type="match status" value="1"/>
</dbReference>
<feature type="compositionally biased region" description="Pro residues" evidence="6">
    <location>
        <begin position="419"/>
        <end position="438"/>
    </location>
</feature>
<evidence type="ECO:0000256" key="4">
    <source>
        <dbReference type="ARBA" id="ARBA00022825"/>
    </source>
</evidence>
<dbReference type="EMBL" id="BAAATR010000008">
    <property type="protein sequence ID" value="GAA2241982.1"/>
    <property type="molecule type" value="Genomic_DNA"/>
</dbReference>
<comment type="caution">
    <text evidence="10">The sequence shown here is derived from an EMBL/GenBank/DDBJ whole genome shotgun (WGS) entry which is preliminary data.</text>
</comment>
<keyword evidence="7" id="KW-1133">Transmembrane helix</keyword>
<dbReference type="PROSITE" id="PS51892">
    <property type="entry name" value="SUBTILASE"/>
    <property type="match status" value="1"/>
</dbReference>
<keyword evidence="7" id="KW-0812">Transmembrane</keyword>
<keyword evidence="2 5" id="KW-0645">Protease</keyword>
<dbReference type="InterPro" id="IPR050131">
    <property type="entry name" value="Peptidase_S8_subtilisin-like"/>
</dbReference>